<evidence type="ECO:0000313" key="1">
    <source>
        <dbReference type="EMBL" id="MCT8328795.1"/>
    </source>
</evidence>
<keyword evidence="2" id="KW-1185">Reference proteome</keyword>
<proteinExistence type="predicted"/>
<protein>
    <submittedName>
        <fullName evidence="1">DUF6477 family protein</fullName>
    </submittedName>
</protein>
<name>A0ABT2NIP5_9RHOB</name>
<comment type="caution">
    <text evidence="1">The sequence shown here is derived from an EMBL/GenBank/DDBJ whole genome shotgun (WGS) entry which is preliminary data.</text>
</comment>
<dbReference type="EMBL" id="JAOCQF010000001">
    <property type="protein sequence ID" value="MCT8328795.1"/>
    <property type="molecule type" value="Genomic_DNA"/>
</dbReference>
<gene>
    <name evidence="1" type="ORF">N5I32_04615</name>
</gene>
<accession>A0ABT2NIP5</accession>
<dbReference type="InterPro" id="IPR045516">
    <property type="entry name" value="DUF6477"/>
</dbReference>
<dbReference type="Proteomes" id="UP001205601">
    <property type="component" value="Unassembled WGS sequence"/>
</dbReference>
<reference evidence="2" key="1">
    <citation type="submission" date="2023-07" db="EMBL/GenBank/DDBJ databases">
        <title>Defluviimonas sediminis sp. nov., isolated from mangrove sediment.</title>
        <authorList>
            <person name="Liu L."/>
            <person name="Li J."/>
            <person name="Huang Y."/>
            <person name="Pan J."/>
            <person name="Li M."/>
        </authorList>
    </citation>
    <scope>NUCLEOTIDE SEQUENCE [LARGE SCALE GENOMIC DNA]</scope>
    <source>
        <strain evidence="2">FT324</strain>
    </source>
</reference>
<dbReference type="RefSeq" id="WP_261494216.1">
    <property type="nucleotide sequence ID" value="NZ_JAOCQF010000001.1"/>
</dbReference>
<organism evidence="1 2">
    <name type="scientific">Albidovulum sediminis</name>
    <dbReference type="NCBI Taxonomy" id="3066345"/>
    <lineage>
        <taxon>Bacteria</taxon>
        <taxon>Pseudomonadati</taxon>
        <taxon>Pseudomonadota</taxon>
        <taxon>Alphaproteobacteria</taxon>
        <taxon>Rhodobacterales</taxon>
        <taxon>Paracoccaceae</taxon>
        <taxon>Albidovulum</taxon>
    </lineage>
</organism>
<dbReference type="Pfam" id="PF20083">
    <property type="entry name" value="DUF6477"/>
    <property type="match status" value="1"/>
</dbReference>
<evidence type="ECO:0000313" key="2">
    <source>
        <dbReference type="Proteomes" id="UP001205601"/>
    </source>
</evidence>
<sequence length="98" mass="11309">MTDLMTRLATMRRPRLLLQAARHGLFDYDRDRDLKRVLRASACPAPVEAMDVLIDEETRLEEVRQRGDAAYNLVRHIEVLIAILGEMRLLPRAEVVRG</sequence>